<dbReference type="CDD" id="cd04666">
    <property type="entry name" value="NUDIX_DIPP2_like_Nudt4"/>
    <property type="match status" value="1"/>
</dbReference>
<dbReference type="PROSITE" id="PS51462">
    <property type="entry name" value="NUDIX"/>
    <property type="match status" value="1"/>
</dbReference>
<reference evidence="6 7" key="1">
    <citation type="submission" date="2023-07" db="EMBL/GenBank/DDBJ databases">
        <title>Genomic Encyclopedia of Type Strains, Phase IV (KMG-IV): sequencing the most valuable type-strain genomes for metagenomic binning, comparative biology and taxonomic classification.</title>
        <authorList>
            <person name="Goeker M."/>
        </authorList>
    </citation>
    <scope>NUCLEOTIDE SEQUENCE [LARGE SCALE GENOMIC DNA]</scope>
    <source>
        <strain evidence="6 7">DSM 19922</strain>
    </source>
</reference>
<proteinExistence type="predicted"/>
<dbReference type="InterPro" id="IPR015797">
    <property type="entry name" value="NUDIX_hydrolase-like_dom_sf"/>
</dbReference>
<evidence type="ECO:0000256" key="3">
    <source>
        <dbReference type="ARBA" id="ARBA00022801"/>
    </source>
</evidence>
<dbReference type="PANTHER" id="PTHR12629:SF0">
    <property type="entry name" value="DIPHOSPHOINOSITOL-POLYPHOSPHATE DIPHOSPHATASE"/>
    <property type="match status" value="1"/>
</dbReference>
<feature type="domain" description="Nudix hydrolase" evidence="5">
    <location>
        <begin position="5"/>
        <end position="138"/>
    </location>
</feature>
<evidence type="ECO:0000256" key="2">
    <source>
        <dbReference type="ARBA" id="ARBA00022723"/>
    </source>
</evidence>
<keyword evidence="4" id="KW-0460">Magnesium</keyword>
<evidence type="ECO:0000256" key="1">
    <source>
        <dbReference type="ARBA" id="ARBA00001946"/>
    </source>
</evidence>
<keyword evidence="3" id="KW-0378">Hydrolase</keyword>
<dbReference type="SUPFAM" id="SSF55811">
    <property type="entry name" value="Nudix"/>
    <property type="match status" value="1"/>
</dbReference>
<dbReference type="Pfam" id="PF00293">
    <property type="entry name" value="NUDIX"/>
    <property type="match status" value="1"/>
</dbReference>
<dbReference type="PANTHER" id="PTHR12629">
    <property type="entry name" value="DIPHOSPHOINOSITOL POLYPHOSPHATE PHOSPHOHYDROLASE"/>
    <property type="match status" value="1"/>
</dbReference>
<evidence type="ECO:0000256" key="4">
    <source>
        <dbReference type="ARBA" id="ARBA00022842"/>
    </source>
</evidence>
<dbReference type="EMBL" id="JAUSVU010000007">
    <property type="protein sequence ID" value="MDQ0533503.1"/>
    <property type="molecule type" value="Genomic_DNA"/>
</dbReference>
<evidence type="ECO:0000313" key="7">
    <source>
        <dbReference type="Proteomes" id="UP001244552"/>
    </source>
</evidence>
<keyword evidence="7" id="KW-1185">Reference proteome</keyword>
<evidence type="ECO:0000313" key="6">
    <source>
        <dbReference type="EMBL" id="MDQ0533503.1"/>
    </source>
</evidence>
<comment type="cofactor">
    <cofactor evidence="1">
        <name>Mg(2+)</name>
        <dbReference type="ChEBI" id="CHEBI:18420"/>
    </cofactor>
</comment>
<organism evidence="6 7">
    <name type="scientific">Azospirillum picis</name>
    <dbReference type="NCBI Taxonomy" id="488438"/>
    <lineage>
        <taxon>Bacteria</taxon>
        <taxon>Pseudomonadati</taxon>
        <taxon>Pseudomonadota</taxon>
        <taxon>Alphaproteobacteria</taxon>
        <taxon>Rhodospirillales</taxon>
        <taxon>Azospirillaceae</taxon>
        <taxon>Azospirillum</taxon>
    </lineage>
</organism>
<comment type="caution">
    <text evidence="6">The sequence shown here is derived from an EMBL/GenBank/DDBJ whole genome shotgun (WGS) entry which is preliminary data.</text>
</comment>
<accession>A0ABU0MJ90</accession>
<dbReference type="InterPro" id="IPR047198">
    <property type="entry name" value="DDP-like_NUDIX"/>
</dbReference>
<dbReference type="Proteomes" id="UP001244552">
    <property type="component" value="Unassembled WGS sequence"/>
</dbReference>
<dbReference type="InterPro" id="IPR000086">
    <property type="entry name" value="NUDIX_hydrolase_dom"/>
</dbReference>
<protein>
    <submittedName>
        <fullName evidence="6">8-oxo-dGTP pyrophosphatase MutT (NUDIX family)</fullName>
    </submittedName>
</protein>
<gene>
    <name evidence="6" type="ORF">QO018_002361</name>
</gene>
<keyword evidence="2" id="KW-0479">Metal-binding</keyword>
<dbReference type="RefSeq" id="WP_209981859.1">
    <property type="nucleotide sequence ID" value="NZ_JAGINO010000007.1"/>
</dbReference>
<name>A0ABU0MJ90_9PROT</name>
<evidence type="ECO:0000259" key="5">
    <source>
        <dbReference type="PROSITE" id="PS51462"/>
    </source>
</evidence>
<dbReference type="Gene3D" id="3.90.79.10">
    <property type="entry name" value="Nucleoside Triphosphate Pyrophosphohydrolase"/>
    <property type="match status" value="1"/>
</dbReference>
<sequence>MSTEKIRTQCAALPYRFLANRVEVLLITSRETRRWIVPKGWTEKKVRPRDMAAREAFEEAGVRGKVSKHPAGTYRYQKRLAGDRSVECEVVVYLLDVREELAEWPEQHERERCWMSPEQAAEAISESGLVPLLLDLGNPAASVTAGS</sequence>